<dbReference type="Gene3D" id="3.40.50.1010">
    <property type="entry name" value="5'-nuclease"/>
    <property type="match status" value="1"/>
</dbReference>
<evidence type="ECO:0000313" key="3">
    <source>
        <dbReference type="EMBL" id="VFK51340.1"/>
    </source>
</evidence>
<dbReference type="InterPro" id="IPR002716">
    <property type="entry name" value="PIN_dom"/>
</dbReference>
<dbReference type="EMBL" id="CAADFY010000043">
    <property type="protein sequence ID" value="VFK54462.1"/>
    <property type="molecule type" value="Genomic_DNA"/>
</dbReference>
<evidence type="ECO:0000313" key="4">
    <source>
        <dbReference type="EMBL" id="VFK54462.1"/>
    </source>
</evidence>
<accession>A0A450ZL10</accession>
<feature type="domain" description="PIN" evidence="1">
    <location>
        <begin position="33"/>
        <end position="155"/>
    </location>
</feature>
<dbReference type="AlphaFoldDB" id="A0A450ZL10"/>
<dbReference type="Pfam" id="PF01850">
    <property type="entry name" value="PIN"/>
    <property type="match status" value="1"/>
</dbReference>
<sequence length="167" mass="18697">MLHSTPLLKSDSSAKDFGYLKFVEEIISIHELILLDSCILIYHIEQHPRYSHLARSALRAVSDGICRGIVSELTLMEIKTGPLRQGEIEAAGKYELLLDRFPNLSLIPIERSILDRTAHLRAYCRLKTPDAIILATGLERGATLALTNDQDWKGVNGIQVVCLEDFV</sequence>
<dbReference type="SUPFAM" id="SSF88723">
    <property type="entry name" value="PIN domain-like"/>
    <property type="match status" value="1"/>
</dbReference>
<proteinExistence type="predicted"/>
<dbReference type="EMBL" id="CAADFX010000007">
    <property type="protein sequence ID" value="VFK51340.1"/>
    <property type="molecule type" value="Genomic_DNA"/>
</dbReference>
<name>A0A450ZL10_9GAMM</name>
<dbReference type="InterPro" id="IPR029060">
    <property type="entry name" value="PIN-like_dom_sf"/>
</dbReference>
<dbReference type="EMBL" id="CAADFV010000005">
    <property type="protein sequence ID" value="VFK51141.1"/>
    <property type="molecule type" value="Genomic_DNA"/>
</dbReference>
<reference evidence="4" key="1">
    <citation type="submission" date="2019-02" db="EMBL/GenBank/DDBJ databases">
        <authorList>
            <person name="Gruber-Vodicka R. H."/>
            <person name="Seah K. B. B."/>
        </authorList>
    </citation>
    <scope>NUCLEOTIDE SEQUENCE</scope>
    <source>
        <strain evidence="3">BECK_BY1</strain>
        <strain evidence="2">BECK_BY2</strain>
        <strain evidence="4">BECK_BY3</strain>
    </source>
</reference>
<evidence type="ECO:0000259" key="1">
    <source>
        <dbReference type="Pfam" id="PF01850"/>
    </source>
</evidence>
<gene>
    <name evidence="3" type="ORF">BECKTUN1418D_GA0071000_100715</name>
    <name evidence="2" type="ORF">BECKTUN1418E_GA0071001_100516</name>
    <name evidence="4" type="ORF">BECKTUN1418F_GA0071002_10433</name>
</gene>
<protein>
    <submittedName>
        <fullName evidence="4">Predicted nucleic acid-binding protein, contains PIN domain</fullName>
    </submittedName>
</protein>
<evidence type="ECO:0000313" key="2">
    <source>
        <dbReference type="EMBL" id="VFK51141.1"/>
    </source>
</evidence>
<organism evidence="4">
    <name type="scientific">Candidatus Kentrum sp. TUN</name>
    <dbReference type="NCBI Taxonomy" id="2126343"/>
    <lineage>
        <taxon>Bacteria</taxon>
        <taxon>Pseudomonadati</taxon>
        <taxon>Pseudomonadota</taxon>
        <taxon>Gammaproteobacteria</taxon>
        <taxon>Candidatus Kentrum</taxon>
    </lineage>
</organism>